<protein>
    <submittedName>
        <fullName evidence="1">Uncharacterized protein</fullName>
    </submittedName>
</protein>
<proteinExistence type="predicted"/>
<organism evidence="1">
    <name type="scientific">marine sediment metagenome</name>
    <dbReference type="NCBI Taxonomy" id="412755"/>
    <lineage>
        <taxon>unclassified sequences</taxon>
        <taxon>metagenomes</taxon>
        <taxon>ecological metagenomes</taxon>
    </lineage>
</organism>
<evidence type="ECO:0000313" key="1">
    <source>
        <dbReference type="EMBL" id="KKM85760.1"/>
    </source>
</evidence>
<dbReference type="EMBL" id="LAZR01007359">
    <property type="protein sequence ID" value="KKM85760.1"/>
    <property type="molecule type" value="Genomic_DNA"/>
</dbReference>
<reference evidence="1" key="1">
    <citation type="journal article" date="2015" name="Nature">
        <title>Complex archaea that bridge the gap between prokaryotes and eukaryotes.</title>
        <authorList>
            <person name="Spang A."/>
            <person name="Saw J.H."/>
            <person name="Jorgensen S.L."/>
            <person name="Zaremba-Niedzwiedzka K."/>
            <person name="Martijn J."/>
            <person name="Lind A.E."/>
            <person name="van Eijk R."/>
            <person name="Schleper C."/>
            <person name="Guy L."/>
            <person name="Ettema T.J."/>
        </authorList>
    </citation>
    <scope>NUCLEOTIDE SEQUENCE</scope>
</reference>
<dbReference type="AlphaFoldDB" id="A0A0F9NAK7"/>
<gene>
    <name evidence="1" type="ORF">LCGC14_1285750</name>
</gene>
<accession>A0A0F9NAK7</accession>
<name>A0A0F9NAK7_9ZZZZ</name>
<comment type="caution">
    <text evidence="1">The sequence shown here is derived from an EMBL/GenBank/DDBJ whole genome shotgun (WGS) entry which is preliminary data.</text>
</comment>
<sequence>MLMHDRIECACRYGTRPDHHRRIYYRKGLDHTYPRKFAWVPVGYLCIPSGTICLDAPRPPAHQEDKP</sequence>